<reference evidence="1 2" key="1">
    <citation type="journal article" date="2015" name="Microbiome">
        <title>Genomic resolution of linkages in carbon, nitrogen, and sulfur cycling among widespread estuary sediment bacteria.</title>
        <authorList>
            <person name="Baker B.J."/>
            <person name="Lazar C.S."/>
            <person name="Teske A.P."/>
            <person name="Dick G.J."/>
        </authorList>
    </citation>
    <scope>NUCLEOTIDE SEQUENCE [LARGE SCALE GENOMIC DNA]</scope>
    <source>
        <strain evidence="1">SM23_60</strain>
    </source>
</reference>
<proteinExistence type="predicted"/>
<name>A0A0S8GBR2_UNCW3</name>
<dbReference type="EMBL" id="LJUO01000133">
    <property type="protein sequence ID" value="KPK69261.1"/>
    <property type="molecule type" value="Genomic_DNA"/>
</dbReference>
<dbReference type="InterPro" id="IPR029063">
    <property type="entry name" value="SAM-dependent_MTases_sf"/>
</dbReference>
<protein>
    <recommendedName>
        <fullName evidence="3">Methyltransferase type 12 domain-containing protein</fullName>
    </recommendedName>
</protein>
<dbReference type="Proteomes" id="UP000051096">
    <property type="component" value="Unassembled WGS sequence"/>
</dbReference>
<evidence type="ECO:0000313" key="2">
    <source>
        <dbReference type="Proteomes" id="UP000051096"/>
    </source>
</evidence>
<sequence length="309" mass="34868">MSDVEDFQKYLAAKKSVDDVSLNERVFRTMVGLLPPMSAVQPVRVLEIGAGIGTMLERLLERDCLPYAHYTAVERDPSHLDVFRQRLDAWTQRHGYSINAGTKETFIIAGRNRESTVNLCACNITEYLSTVDAGKKTDLVIANALLDLVDIDELLPLLFKHTSTDGILYFTINFDGLTIIEPTIDASLDERILSIYHASMDDRSTARKENGHSKTGRRLLSIIPFYGGTIRAAGSSDWVVYPQNKHYTPDQTYFLHYFIQGVQSALKNNPGINIDTLNEWTQKRHAQIDEGELILIVHQIDVVGEKNRK</sequence>
<comment type="caution">
    <text evidence="1">The sequence shown here is derived from an EMBL/GenBank/DDBJ whole genome shotgun (WGS) entry which is preliminary data.</text>
</comment>
<evidence type="ECO:0008006" key="3">
    <source>
        <dbReference type="Google" id="ProtNLM"/>
    </source>
</evidence>
<dbReference type="Gene3D" id="3.40.50.150">
    <property type="entry name" value="Vaccinia Virus protein VP39"/>
    <property type="match status" value="1"/>
</dbReference>
<evidence type="ECO:0000313" key="1">
    <source>
        <dbReference type="EMBL" id="KPK69261.1"/>
    </source>
</evidence>
<dbReference type="SUPFAM" id="SSF53335">
    <property type="entry name" value="S-adenosyl-L-methionine-dependent methyltransferases"/>
    <property type="match status" value="1"/>
</dbReference>
<organism evidence="1 2">
    <name type="scientific">candidate division WOR_3 bacterium SM23_60</name>
    <dbReference type="NCBI Taxonomy" id="1703780"/>
    <lineage>
        <taxon>Bacteria</taxon>
        <taxon>Bacteria division WOR-3</taxon>
    </lineage>
</organism>
<gene>
    <name evidence="1" type="ORF">AMJ87_10780</name>
</gene>
<dbReference type="CDD" id="cd02440">
    <property type="entry name" value="AdoMet_MTases"/>
    <property type="match status" value="1"/>
</dbReference>
<dbReference type="AlphaFoldDB" id="A0A0S8GBR2"/>
<accession>A0A0S8GBR2</accession>